<evidence type="ECO:0000313" key="3">
    <source>
        <dbReference type="EMBL" id="TQL79297.1"/>
    </source>
</evidence>
<keyword evidence="2" id="KW-0472">Membrane</keyword>
<evidence type="ECO:0008006" key="5">
    <source>
        <dbReference type="Google" id="ProtNLM"/>
    </source>
</evidence>
<feature type="region of interest" description="Disordered" evidence="1">
    <location>
        <begin position="227"/>
        <end position="257"/>
    </location>
</feature>
<keyword evidence="2" id="KW-0812">Transmembrane</keyword>
<feature type="transmembrane region" description="Helical" evidence="2">
    <location>
        <begin position="93"/>
        <end position="113"/>
    </location>
</feature>
<evidence type="ECO:0000313" key="4">
    <source>
        <dbReference type="Proteomes" id="UP000317043"/>
    </source>
</evidence>
<dbReference type="Proteomes" id="UP000317043">
    <property type="component" value="Unassembled WGS sequence"/>
</dbReference>
<organism evidence="3 4">
    <name type="scientific">Stackebrandtia endophytica</name>
    <dbReference type="NCBI Taxonomy" id="1496996"/>
    <lineage>
        <taxon>Bacteria</taxon>
        <taxon>Bacillati</taxon>
        <taxon>Actinomycetota</taxon>
        <taxon>Actinomycetes</taxon>
        <taxon>Glycomycetales</taxon>
        <taxon>Glycomycetaceae</taxon>
        <taxon>Stackebrandtia</taxon>
    </lineage>
</organism>
<feature type="transmembrane region" description="Helical" evidence="2">
    <location>
        <begin position="120"/>
        <end position="139"/>
    </location>
</feature>
<dbReference type="RefSeq" id="WP_142044495.1">
    <property type="nucleotide sequence ID" value="NZ_JBHTGS010000002.1"/>
</dbReference>
<name>A0A543B390_9ACTN</name>
<feature type="transmembrane region" description="Helical" evidence="2">
    <location>
        <begin position="188"/>
        <end position="211"/>
    </location>
</feature>
<evidence type="ECO:0000256" key="2">
    <source>
        <dbReference type="SAM" id="Phobius"/>
    </source>
</evidence>
<keyword evidence="2" id="KW-1133">Transmembrane helix</keyword>
<feature type="region of interest" description="Disordered" evidence="1">
    <location>
        <begin position="1"/>
        <end position="34"/>
    </location>
</feature>
<accession>A0A543B390</accession>
<reference evidence="3 4" key="1">
    <citation type="submission" date="2019-06" db="EMBL/GenBank/DDBJ databases">
        <title>Sequencing the genomes of 1000 actinobacteria strains.</title>
        <authorList>
            <person name="Klenk H.-P."/>
        </authorList>
    </citation>
    <scope>NUCLEOTIDE SEQUENCE [LARGE SCALE GENOMIC DNA]</scope>
    <source>
        <strain evidence="3 4">DSM 45928</strain>
    </source>
</reference>
<sequence length="257" mass="26821">MSQSPHTPDVPGPAPVDAGAPPSPPLDAGLEPPRTTGADLRAAGLVVAVLAFLGLPLGAVWGWLTPKVELVRVAAGFGLTKENPEEYMAADGVFALLGFGAGIVAAVVVWALLSARRGPWLLGGLVVGSIGSQVMAWQFGKIGRDEYLATLDQIPVGWHVWRAPELKMVSFDVGAAFEALAGGDIPGMFANLSIGVLATMAFSAAFVYTVCAGWSRYPRLRAAEEPVEAPSMSHDTPPMIRNAEATPPEGRLPSLTC</sequence>
<feature type="transmembrane region" description="Helical" evidence="2">
    <location>
        <begin position="42"/>
        <end position="64"/>
    </location>
</feature>
<protein>
    <recommendedName>
        <fullName evidence="5">DUF2567 domain-containing protein</fullName>
    </recommendedName>
</protein>
<dbReference type="AlphaFoldDB" id="A0A543B390"/>
<proteinExistence type="predicted"/>
<comment type="caution">
    <text evidence="3">The sequence shown here is derived from an EMBL/GenBank/DDBJ whole genome shotgun (WGS) entry which is preliminary data.</text>
</comment>
<keyword evidence="4" id="KW-1185">Reference proteome</keyword>
<dbReference type="InParanoid" id="A0A543B390"/>
<dbReference type="EMBL" id="VFOW01000001">
    <property type="protein sequence ID" value="TQL79297.1"/>
    <property type="molecule type" value="Genomic_DNA"/>
</dbReference>
<evidence type="ECO:0000256" key="1">
    <source>
        <dbReference type="SAM" id="MobiDB-lite"/>
    </source>
</evidence>
<dbReference type="OrthoDB" id="5188205at2"/>
<gene>
    <name evidence="3" type="ORF">FB566_4898</name>
</gene>